<protein>
    <recommendedName>
        <fullName evidence="2">Calponin-homology (CH) domain-containing protein</fullName>
    </recommendedName>
</protein>
<dbReference type="PANTHER" id="PTHR12509:SF9">
    <property type="entry name" value="SPERM FLAGELLAR PROTEIN 1 ISOFORM X1"/>
    <property type="match status" value="1"/>
</dbReference>
<dbReference type="SUPFAM" id="SSF47576">
    <property type="entry name" value="Calponin-homology domain, CH-domain"/>
    <property type="match status" value="1"/>
</dbReference>
<reference evidence="3" key="1">
    <citation type="submission" date="2024-02" db="EMBL/GenBank/DDBJ databases">
        <authorList>
            <consortium name="ELIXIR-Norway"/>
            <consortium name="Elixir Norway"/>
        </authorList>
    </citation>
    <scope>NUCLEOTIDE SEQUENCE</scope>
</reference>
<evidence type="ECO:0000256" key="1">
    <source>
        <dbReference type="SAM" id="Coils"/>
    </source>
</evidence>
<sequence>MDVSPDELPLLYTWIDGIPLSRPKRNISRDFSDAVLAAEVVAHYCPRLVDAHNYSAANGLAQKIYNWSTLNNKVFRRLHFSLTKEDIEAVASCEPQMIERILKLLKYKIAKYKPNGLSGDSDLVKDHLDGGHFHDPHSRSGGPQRDTLMISAKLEEKDALIRELSETIELLEAKVRKLEQLVRLKEHKIQVLSGKVPKFNGRA</sequence>
<dbReference type="InterPro" id="IPR036872">
    <property type="entry name" value="CH_dom_sf"/>
</dbReference>
<dbReference type="Gene3D" id="1.10.418.10">
    <property type="entry name" value="Calponin-like domain"/>
    <property type="match status" value="1"/>
</dbReference>
<accession>A0ABP0UN05</accession>
<feature type="domain" description="Calponin-homology (CH)" evidence="2">
    <location>
        <begin position="5"/>
        <end position="113"/>
    </location>
</feature>
<gene>
    <name evidence="3" type="ORF">CSSPTR1EN2_LOCUS17766</name>
</gene>
<evidence type="ECO:0000313" key="4">
    <source>
        <dbReference type="Proteomes" id="UP001497512"/>
    </source>
</evidence>
<organism evidence="3 4">
    <name type="scientific">Sphagnum troendelagicum</name>
    <dbReference type="NCBI Taxonomy" id="128251"/>
    <lineage>
        <taxon>Eukaryota</taxon>
        <taxon>Viridiplantae</taxon>
        <taxon>Streptophyta</taxon>
        <taxon>Embryophyta</taxon>
        <taxon>Bryophyta</taxon>
        <taxon>Sphagnophytina</taxon>
        <taxon>Sphagnopsida</taxon>
        <taxon>Sphagnales</taxon>
        <taxon>Sphagnaceae</taxon>
        <taxon>Sphagnum</taxon>
    </lineage>
</organism>
<keyword evidence="4" id="KW-1185">Reference proteome</keyword>
<evidence type="ECO:0000259" key="2">
    <source>
        <dbReference type="PROSITE" id="PS50021"/>
    </source>
</evidence>
<dbReference type="Pfam" id="PF06294">
    <property type="entry name" value="CH_2"/>
    <property type="match status" value="1"/>
</dbReference>
<name>A0ABP0UN05_9BRYO</name>
<dbReference type="InterPro" id="IPR052111">
    <property type="entry name" value="Spermatogenesis_Ciliary_MAP"/>
</dbReference>
<dbReference type="InterPro" id="IPR010441">
    <property type="entry name" value="CH_2"/>
</dbReference>
<dbReference type="PANTHER" id="PTHR12509">
    <property type="entry name" value="SPERMATOGENESIS-ASSOCIATED 4-RELATED"/>
    <property type="match status" value="1"/>
</dbReference>
<feature type="coiled-coil region" evidence="1">
    <location>
        <begin position="154"/>
        <end position="188"/>
    </location>
</feature>
<evidence type="ECO:0000313" key="3">
    <source>
        <dbReference type="EMBL" id="CAK9225652.1"/>
    </source>
</evidence>
<dbReference type="PROSITE" id="PS50021">
    <property type="entry name" value="CH"/>
    <property type="match status" value="1"/>
</dbReference>
<dbReference type="Proteomes" id="UP001497512">
    <property type="component" value="Chromosome 5"/>
</dbReference>
<proteinExistence type="predicted"/>
<keyword evidence="1" id="KW-0175">Coiled coil</keyword>
<dbReference type="InterPro" id="IPR001715">
    <property type="entry name" value="CH_dom"/>
</dbReference>
<dbReference type="EMBL" id="OZ019897">
    <property type="protein sequence ID" value="CAK9225652.1"/>
    <property type="molecule type" value="Genomic_DNA"/>
</dbReference>